<dbReference type="AlphaFoldDB" id="A0A1H9C5W9"/>
<feature type="region of interest" description="Disordered" evidence="1">
    <location>
        <begin position="1"/>
        <end position="41"/>
    </location>
</feature>
<protein>
    <submittedName>
        <fullName evidence="2">Uncharacterized protein</fullName>
    </submittedName>
</protein>
<evidence type="ECO:0000313" key="3">
    <source>
        <dbReference type="Proteomes" id="UP000199055"/>
    </source>
</evidence>
<dbReference type="EMBL" id="FOET01000003">
    <property type="protein sequence ID" value="SEP96494.1"/>
    <property type="molecule type" value="Genomic_DNA"/>
</dbReference>
<feature type="compositionally biased region" description="Acidic residues" evidence="1">
    <location>
        <begin position="103"/>
        <end position="113"/>
    </location>
</feature>
<sequence>MITTIGSGERTGTGLALDRPEDRFPLDRGAAPDLPDLTGRRGPAPLAFRFLTATAGSGGVLPEDIAYDEETQTGVYQGLPPGVFMTRNPPKTFGPTEPTGEMDAPDDPGPSDD</sequence>
<dbReference type="STRING" id="403935.SAMN05216481_10354"/>
<dbReference type="RefSeq" id="WP_177213920.1">
    <property type="nucleotide sequence ID" value="NZ_FOET01000003.1"/>
</dbReference>
<keyword evidence="3" id="KW-1185">Reference proteome</keyword>
<dbReference type="Proteomes" id="UP000199055">
    <property type="component" value="Unassembled WGS sequence"/>
</dbReference>
<proteinExistence type="predicted"/>
<reference evidence="2 3" key="1">
    <citation type="submission" date="2016-10" db="EMBL/GenBank/DDBJ databases">
        <authorList>
            <person name="de Groot N.N."/>
        </authorList>
    </citation>
    <scope>NUCLEOTIDE SEQUENCE [LARGE SCALE GENOMIC DNA]</scope>
    <source>
        <strain evidence="2 3">CGMCC 4.3519</strain>
    </source>
</reference>
<accession>A0A1H9C5W9</accession>
<name>A0A1H9C5W9_9ACTN</name>
<gene>
    <name evidence="2" type="ORF">SAMN05216481_10354</name>
</gene>
<organism evidence="2 3">
    <name type="scientific">Streptomyces radiopugnans</name>
    <dbReference type="NCBI Taxonomy" id="403935"/>
    <lineage>
        <taxon>Bacteria</taxon>
        <taxon>Bacillati</taxon>
        <taxon>Actinomycetota</taxon>
        <taxon>Actinomycetes</taxon>
        <taxon>Kitasatosporales</taxon>
        <taxon>Streptomycetaceae</taxon>
        <taxon>Streptomyces</taxon>
    </lineage>
</organism>
<feature type="region of interest" description="Disordered" evidence="1">
    <location>
        <begin position="78"/>
        <end position="113"/>
    </location>
</feature>
<evidence type="ECO:0000256" key="1">
    <source>
        <dbReference type="SAM" id="MobiDB-lite"/>
    </source>
</evidence>
<evidence type="ECO:0000313" key="2">
    <source>
        <dbReference type="EMBL" id="SEP96494.1"/>
    </source>
</evidence>